<sequence>MNLSRRLFTLHSWFGLLTGVFLLLLGLSGSVLVFRHELDHLANQQLLTVSPTGPSVPPGTLDRCYRTIVRRYPRLDGIAWLNPDAGPTDAYNFRLYLNDERLFTYDLGLISLDPYTGAILREGKSADFTPSFIEWLLQFHFSFQLGVPGAALTALFGLTMLVSLLTGAIIYRKMIGKVLLFSVRINRKNWRTISSDLHRIVGVWSLLLNAVIFFTGFWMNLFAFKDKSWQTETVPTRPNTLMAISADSLYHKALQQMPDLQPTYVYLPTQPERKFRVNGPLIDQWVLWGTSNLVNLDQQTGQVTLVRRLSELPIGEQLEATFFPLHVGNYGGWPVKLLYVLIGLTPGLLSITGFLLWWRRARKPKRPVATVRVTGKPARPIRTRA</sequence>
<evidence type="ECO:0000313" key="2">
    <source>
        <dbReference type="EMBL" id="PRY34219.1"/>
    </source>
</evidence>
<feature type="transmembrane region" description="Helical" evidence="1">
    <location>
        <begin position="337"/>
        <end position="358"/>
    </location>
</feature>
<keyword evidence="1" id="KW-1133">Transmembrane helix</keyword>
<organism evidence="2 3">
    <name type="scientific">Spirosoma oryzae</name>
    <dbReference type="NCBI Taxonomy" id="1469603"/>
    <lineage>
        <taxon>Bacteria</taxon>
        <taxon>Pseudomonadati</taxon>
        <taxon>Bacteroidota</taxon>
        <taxon>Cytophagia</taxon>
        <taxon>Cytophagales</taxon>
        <taxon>Cytophagaceae</taxon>
        <taxon>Spirosoma</taxon>
    </lineage>
</organism>
<gene>
    <name evidence="2" type="ORF">CLV58_11891</name>
</gene>
<dbReference type="RefSeq" id="WP_106139506.1">
    <property type="nucleotide sequence ID" value="NZ_PVTE01000018.1"/>
</dbReference>
<dbReference type="EMBL" id="PVTE01000018">
    <property type="protein sequence ID" value="PRY34219.1"/>
    <property type="molecule type" value="Genomic_DNA"/>
</dbReference>
<dbReference type="Pfam" id="PF03929">
    <property type="entry name" value="PepSY_TM"/>
    <property type="match status" value="1"/>
</dbReference>
<name>A0A2T0SLD3_9BACT</name>
<keyword evidence="1" id="KW-0472">Membrane</keyword>
<comment type="caution">
    <text evidence="2">The sequence shown here is derived from an EMBL/GenBank/DDBJ whole genome shotgun (WGS) entry which is preliminary data.</text>
</comment>
<dbReference type="OrthoDB" id="111691at2"/>
<keyword evidence="1" id="KW-0812">Transmembrane</keyword>
<dbReference type="Proteomes" id="UP000238375">
    <property type="component" value="Unassembled WGS sequence"/>
</dbReference>
<feature type="transmembrane region" description="Helical" evidence="1">
    <location>
        <begin position="145"/>
        <end position="171"/>
    </location>
</feature>
<feature type="transmembrane region" description="Helical" evidence="1">
    <location>
        <begin position="12"/>
        <end position="34"/>
    </location>
</feature>
<evidence type="ECO:0000256" key="1">
    <source>
        <dbReference type="SAM" id="Phobius"/>
    </source>
</evidence>
<evidence type="ECO:0000313" key="3">
    <source>
        <dbReference type="Proteomes" id="UP000238375"/>
    </source>
</evidence>
<feature type="transmembrane region" description="Helical" evidence="1">
    <location>
        <begin position="197"/>
        <end position="219"/>
    </location>
</feature>
<dbReference type="InterPro" id="IPR005625">
    <property type="entry name" value="PepSY-ass_TM"/>
</dbReference>
<reference evidence="2 3" key="1">
    <citation type="submission" date="2018-03" db="EMBL/GenBank/DDBJ databases">
        <title>Genomic Encyclopedia of Archaeal and Bacterial Type Strains, Phase II (KMG-II): from individual species to whole genera.</title>
        <authorList>
            <person name="Goeker M."/>
        </authorList>
    </citation>
    <scope>NUCLEOTIDE SEQUENCE [LARGE SCALE GENOMIC DNA]</scope>
    <source>
        <strain evidence="2 3">DSM 28354</strain>
    </source>
</reference>
<keyword evidence="3" id="KW-1185">Reference proteome</keyword>
<dbReference type="PANTHER" id="PTHR34219">
    <property type="entry name" value="IRON-REGULATED INNER MEMBRANE PROTEIN-RELATED"/>
    <property type="match status" value="1"/>
</dbReference>
<dbReference type="AlphaFoldDB" id="A0A2T0SLD3"/>
<proteinExistence type="predicted"/>
<accession>A0A2T0SLD3</accession>
<protein>
    <submittedName>
        <fullName evidence="2">Putative iron-regulated membrane protein</fullName>
    </submittedName>
</protein>